<name>A0A8S2SW66_9BILA</name>
<gene>
    <name evidence="2" type="ORF">BYL167_LOCUS78826</name>
    <name evidence="1" type="ORF">GIL414_LOCUS23518</name>
</gene>
<evidence type="ECO:0000313" key="2">
    <source>
        <dbReference type="EMBL" id="CAF5180073.1"/>
    </source>
</evidence>
<protein>
    <submittedName>
        <fullName evidence="1">Uncharacterized protein</fullName>
    </submittedName>
</protein>
<dbReference type="Proteomes" id="UP000681720">
    <property type="component" value="Unassembled WGS sequence"/>
</dbReference>
<dbReference type="Proteomes" id="UP000681967">
    <property type="component" value="Unassembled WGS sequence"/>
</dbReference>
<evidence type="ECO:0000313" key="3">
    <source>
        <dbReference type="Proteomes" id="UP000681720"/>
    </source>
</evidence>
<sequence>TEAPLPNEFGELGVQLDTHPLATRALLGVLIVFFYGKE</sequence>
<evidence type="ECO:0000313" key="1">
    <source>
        <dbReference type="EMBL" id="CAF4247025.1"/>
    </source>
</evidence>
<dbReference type="EMBL" id="CAJOBH010290148">
    <property type="protein sequence ID" value="CAF5180073.1"/>
    <property type="molecule type" value="Genomic_DNA"/>
</dbReference>
<dbReference type="EMBL" id="CAJOBJ010026480">
    <property type="protein sequence ID" value="CAF4247025.1"/>
    <property type="molecule type" value="Genomic_DNA"/>
</dbReference>
<feature type="non-terminal residue" evidence="1">
    <location>
        <position position="1"/>
    </location>
</feature>
<proteinExistence type="predicted"/>
<comment type="caution">
    <text evidence="1">The sequence shown here is derived from an EMBL/GenBank/DDBJ whole genome shotgun (WGS) entry which is preliminary data.</text>
</comment>
<accession>A0A8S2SW66</accession>
<dbReference type="AlphaFoldDB" id="A0A8S2SW66"/>
<organism evidence="1 3">
    <name type="scientific">Rotaria magnacalcarata</name>
    <dbReference type="NCBI Taxonomy" id="392030"/>
    <lineage>
        <taxon>Eukaryota</taxon>
        <taxon>Metazoa</taxon>
        <taxon>Spiralia</taxon>
        <taxon>Gnathifera</taxon>
        <taxon>Rotifera</taxon>
        <taxon>Eurotatoria</taxon>
        <taxon>Bdelloidea</taxon>
        <taxon>Philodinida</taxon>
        <taxon>Philodinidae</taxon>
        <taxon>Rotaria</taxon>
    </lineage>
</organism>
<reference evidence="1" key="1">
    <citation type="submission" date="2021-02" db="EMBL/GenBank/DDBJ databases">
        <authorList>
            <person name="Nowell W R."/>
        </authorList>
    </citation>
    <scope>NUCLEOTIDE SEQUENCE</scope>
</reference>